<gene>
    <name evidence="2" type="ORF">G7Y89_g15296</name>
</gene>
<dbReference type="Proteomes" id="UP000566819">
    <property type="component" value="Unassembled WGS sequence"/>
</dbReference>
<feature type="transmembrane region" description="Helical" evidence="1">
    <location>
        <begin position="20"/>
        <end position="44"/>
    </location>
</feature>
<accession>A0A8H4QR11</accession>
<name>A0A8H4QR11_9HELO</name>
<dbReference type="OrthoDB" id="4502894at2759"/>
<dbReference type="EMBL" id="JAAMPI010002313">
    <property type="protein sequence ID" value="KAF4615578.1"/>
    <property type="molecule type" value="Genomic_DNA"/>
</dbReference>
<dbReference type="AlphaFoldDB" id="A0A8H4QR11"/>
<feature type="transmembrane region" description="Helical" evidence="1">
    <location>
        <begin position="56"/>
        <end position="76"/>
    </location>
</feature>
<evidence type="ECO:0000256" key="1">
    <source>
        <dbReference type="SAM" id="Phobius"/>
    </source>
</evidence>
<keyword evidence="1" id="KW-0472">Membrane</keyword>
<sequence length="168" mass="18229">MGWLSILTSTFSYLLLPLSLLLRVLLIVLAPLIYLGSYVVAGTLVPFKILAKFETLYIYIGAAAIVGLITGSIIHLSSSVLISIFNLTPAPEDRGRTAASVRAARDQKKLEGAWEASLSKEGGERWRGDHAILKKPAAWSDTALRTRGDKGLLGQTIIEEDDDSEDGF</sequence>
<keyword evidence="1" id="KW-0812">Transmembrane</keyword>
<proteinExistence type="predicted"/>
<evidence type="ECO:0000313" key="3">
    <source>
        <dbReference type="Proteomes" id="UP000566819"/>
    </source>
</evidence>
<reference evidence="2 3" key="1">
    <citation type="submission" date="2020-03" db="EMBL/GenBank/DDBJ databases">
        <title>Draft Genome Sequence of Cudoniella acicularis.</title>
        <authorList>
            <person name="Buettner E."/>
            <person name="Kellner H."/>
        </authorList>
    </citation>
    <scope>NUCLEOTIDE SEQUENCE [LARGE SCALE GENOMIC DNA]</scope>
    <source>
        <strain evidence="2 3">DSM 108380</strain>
    </source>
</reference>
<comment type="caution">
    <text evidence="2">The sequence shown here is derived from an EMBL/GenBank/DDBJ whole genome shotgun (WGS) entry which is preliminary data.</text>
</comment>
<keyword evidence="3" id="KW-1185">Reference proteome</keyword>
<protein>
    <submittedName>
        <fullName evidence="2">Uncharacterized protein</fullName>
    </submittedName>
</protein>
<organism evidence="2 3">
    <name type="scientific">Cudoniella acicularis</name>
    <dbReference type="NCBI Taxonomy" id="354080"/>
    <lineage>
        <taxon>Eukaryota</taxon>
        <taxon>Fungi</taxon>
        <taxon>Dikarya</taxon>
        <taxon>Ascomycota</taxon>
        <taxon>Pezizomycotina</taxon>
        <taxon>Leotiomycetes</taxon>
        <taxon>Helotiales</taxon>
        <taxon>Tricladiaceae</taxon>
        <taxon>Cudoniella</taxon>
    </lineage>
</organism>
<evidence type="ECO:0000313" key="2">
    <source>
        <dbReference type="EMBL" id="KAF4615578.1"/>
    </source>
</evidence>
<keyword evidence="1" id="KW-1133">Transmembrane helix</keyword>